<dbReference type="InterPro" id="IPR050886">
    <property type="entry name" value="RNA-binding_reg"/>
</dbReference>
<keyword evidence="1 2" id="KW-0694">RNA-binding</keyword>
<feature type="region of interest" description="Disordered" evidence="3">
    <location>
        <begin position="249"/>
        <end position="274"/>
    </location>
</feature>
<evidence type="ECO:0000259" key="4">
    <source>
        <dbReference type="PROSITE" id="PS50102"/>
    </source>
</evidence>
<evidence type="ECO:0000313" key="6">
    <source>
        <dbReference type="Proteomes" id="UP000289738"/>
    </source>
</evidence>
<dbReference type="SUPFAM" id="SSF54928">
    <property type="entry name" value="RNA-binding domain, RBD"/>
    <property type="match status" value="2"/>
</dbReference>
<dbReference type="InterPro" id="IPR035979">
    <property type="entry name" value="RBD_domain_sf"/>
</dbReference>
<dbReference type="Proteomes" id="UP000289738">
    <property type="component" value="Chromosome B03"/>
</dbReference>
<dbReference type="EMBL" id="SDMP01000013">
    <property type="protein sequence ID" value="RYR18493.1"/>
    <property type="molecule type" value="Genomic_DNA"/>
</dbReference>
<accession>A0A444ZWB2</accession>
<dbReference type="GO" id="GO:0003723">
    <property type="term" value="F:RNA binding"/>
    <property type="evidence" value="ECO:0007669"/>
    <property type="project" value="UniProtKB-UniRule"/>
</dbReference>
<protein>
    <recommendedName>
        <fullName evidence="4">RRM domain-containing protein</fullName>
    </recommendedName>
</protein>
<proteinExistence type="predicted"/>
<dbReference type="PANTHER" id="PTHR48024:SF41">
    <property type="entry name" value="HETEROGENEOUS NUCLEAR RIBONUCLEOPROTEIN"/>
    <property type="match status" value="1"/>
</dbReference>
<reference evidence="5 6" key="1">
    <citation type="submission" date="2019-01" db="EMBL/GenBank/DDBJ databases">
        <title>Sequencing of cultivated peanut Arachis hypogaea provides insights into genome evolution and oil improvement.</title>
        <authorList>
            <person name="Chen X."/>
        </authorList>
    </citation>
    <scope>NUCLEOTIDE SEQUENCE [LARGE SCALE GENOMIC DNA]</scope>
    <source>
        <strain evidence="6">cv. Fuhuasheng</strain>
        <tissue evidence="5">Leaves</tissue>
    </source>
</reference>
<dbReference type="Gene3D" id="3.30.70.330">
    <property type="match status" value="2"/>
</dbReference>
<name>A0A444ZWB2_ARAHY</name>
<evidence type="ECO:0000256" key="2">
    <source>
        <dbReference type="PROSITE-ProRule" id="PRU00176"/>
    </source>
</evidence>
<dbReference type="AlphaFoldDB" id="A0A444ZWB2"/>
<dbReference type="Pfam" id="PF00076">
    <property type="entry name" value="RRM_1"/>
    <property type="match status" value="2"/>
</dbReference>
<dbReference type="InterPro" id="IPR012677">
    <property type="entry name" value="Nucleotide-bd_a/b_plait_sf"/>
</dbReference>
<dbReference type="PANTHER" id="PTHR48024">
    <property type="entry name" value="GEO13361P1-RELATED"/>
    <property type="match status" value="1"/>
</dbReference>
<dbReference type="GO" id="GO:0005634">
    <property type="term" value="C:nucleus"/>
    <property type="evidence" value="ECO:0007669"/>
    <property type="project" value="TreeGrafter"/>
</dbReference>
<organism evidence="5 6">
    <name type="scientific">Arachis hypogaea</name>
    <name type="common">Peanut</name>
    <dbReference type="NCBI Taxonomy" id="3818"/>
    <lineage>
        <taxon>Eukaryota</taxon>
        <taxon>Viridiplantae</taxon>
        <taxon>Streptophyta</taxon>
        <taxon>Embryophyta</taxon>
        <taxon>Tracheophyta</taxon>
        <taxon>Spermatophyta</taxon>
        <taxon>Magnoliopsida</taxon>
        <taxon>eudicotyledons</taxon>
        <taxon>Gunneridae</taxon>
        <taxon>Pentapetalae</taxon>
        <taxon>rosids</taxon>
        <taxon>fabids</taxon>
        <taxon>Fabales</taxon>
        <taxon>Fabaceae</taxon>
        <taxon>Papilionoideae</taxon>
        <taxon>50 kb inversion clade</taxon>
        <taxon>dalbergioids sensu lato</taxon>
        <taxon>Dalbergieae</taxon>
        <taxon>Pterocarpus clade</taxon>
        <taxon>Arachis</taxon>
    </lineage>
</organism>
<feature type="region of interest" description="Disordered" evidence="3">
    <location>
        <begin position="1"/>
        <end position="30"/>
    </location>
</feature>
<dbReference type="FunFam" id="3.30.70.330:FF:000529">
    <property type="entry name" value="UBP1-associated protein 2C isoform A"/>
    <property type="match status" value="1"/>
</dbReference>
<evidence type="ECO:0000256" key="3">
    <source>
        <dbReference type="SAM" id="MobiDB-lite"/>
    </source>
</evidence>
<keyword evidence="6" id="KW-1185">Reference proteome</keyword>
<feature type="domain" description="RRM" evidence="4">
    <location>
        <begin position="166"/>
        <end position="254"/>
    </location>
</feature>
<dbReference type="SMART" id="SM00360">
    <property type="entry name" value="RRM"/>
    <property type="match status" value="2"/>
</dbReference>
<dbReference type="InterPro" id="IPR000504">
    <property type="entry name" value="RRM_dom"/>
</dbReference>
<dbReference type="PROSITE" id="PS50102">
    <property type="entry name" value="RRM"/>
    <property type="match status" value="2"/>
</dbReference>
<gene>
    <name evidence="5" type="ORF">Ahy_B03g063115</name>
</gene>
<dbReference type="STRING" id="3818.A0A444ZWB2"/>
<sequence>MDLSKKRKTEQNGDADSSPSQQPPPSTSLSADDIRKILQPFTQEQLIDLLQSASLRHPDVLDSVRSVADRDSTLRKLFVRGLAADTTTDTIRAIFSAYGDLDEAIVIFDKNTGKSKGYGFVTFSHVDGAVLALKDPSKKIDGRMTVTQLAASGGPGAASATDVAARKVFVGNVPFEIPSERLLSHFLAYGEVEEGPLGFDKSSGKSRGFAFFVYKTEEGARACLAEPTKTIDGHQVFCKLAVDNKKAKPQNPASGFAGDGMHAQQQQQQQQQPSYNAPMLISQYGGYAGGGGHGNGYGMQPSVPSYGNHVPAAAAGVGGYGATVGGGGYGNSQYGGPVSGEYGARLPPTSGGVPSGGFMDGSHYGGLPSSAIPSQQPQPVPMPRPAPPGGMCFIQVCDGFLGANALNGCADFTLILGFGYMDCCKFVAASLHLLLCVMVPYVINKWSENIMLVR</sequence>
<comment type="caution">
    <text evidence="5">The sequence shown here is derived from an EMBL/GenBank/DDBJ whole genome shotgun (WGS) entry which is preliminary data.</text>
</comment>
<evidence type="ECO:0000313" key="5">
    <source>
        <dbReference type="EMBL" id="RYR18493.1"/>
    </source>
</evidence>
<evidence type="ECO:0000256" key="1">
    <source>
        <dbReference type="ARBA" id="ARBA00022884"/>
    </source>
</evidence>
<feature type="domain" description="RRM" evidence="4">
    <location>
        <begin position="75"/>
        <end position="152"/>
    </location>
</feature>